<evidence type="ECO:0000313" key="1">
    <source>
        <dbReference type="EMBL" id="TLF47243.1"/>
    </source>
</evidence>
<dbReference type="EMBL" id="VBUI01000030">
    <property type="protein sequence ID" value="TLF47243.1"/>
    <property type="molecule type" value="Genomic_DNA"/>
</dbReference>
<protein>
    <submittedName>
        <fullName evidence="1">Uncharacterized protein</fullName>
    </submittedName>
</protein>
<reference evidence="1 2" key="1">
    <citation type="journal article" date="2007" name="Int. J. Syst. Evol. Microbiol.">
        <title>Halomonas saccharevitans sp. nov., Halomonas arcis sp. nov. and Halomonas subterranea sp. nov., halophilic bacteria isolated from hypersaline environments of China.</title>
        <authorList>
            <person name="Xu X.W."/>
            <person name="Wu Y.H."/>
            <person name="Zhou Z."/>
            <person name="Wang C.S."/>
            <person name="Zhou Y.G."/>
            <person name="Zhang H.B."/>
            <person name="Wang Y."/>
            <person name="Wu M."/>
        </authorList>
    </citation>
    <scope>NUCLEOTIDE SEQUENCE [LARGE SCALE GENOMIC DNA]</scope>
    <source>
        <strain evidence="1 2">TBZ3</strain>
    </source>
</reference>
<keyword evidence="2" id="KW-1185">Reference proteome</keyword>
<dbReference type="SUPFAM" id="SSF50494">
    <property type="entry name" value="Trypsin-like serine proteases"/>
    <property type="match status" value="1"/>
</dbReference>
<accession>A0A5R8MCH6</accession>
<dbReference type="Proteomes" id="UP000306973">
    <property type="component" value="Unassembled WGS sequence"/>
</dbReference>
<evidence type="ECO:0000313" key="2">
    <source>
        <dbReference type="Proteomes" id="UP000306973"/>
    </source>
</evidence>
<dbReference type="RefSeq" id="WP_138182579.1">
    <property type="nucleotide sequence ID" value="NZ_VBUI01000030.1"/>
</dbReference>
<dbReference type="InterPro" id="IPR009003">
    <property type="entry name" value="Peptidase_S1_PA"/>
</dbReference>
<gene>
    <name evidence="1" type="ORF">FEI13_16335</name>
</gene>
<proteinExistence type="predicted"/>
<organism evidence="1 2">
    <name type="scientific">Halomonas urmiana</name>
    <dbReference type="NCBI Taxonomy" id="490901"/>
    <lineage>
        <taxon>Bacteria</taxon>
        <taxon>Pseudomonadati</taxon>
        <taxon>Pseudomonadota</taxon>
        <taxon>Gammaproteobacteria</taxon>
        <taxon>Oceanospirillales</taxon>
        <taxon>Halomonadaceae</taxon>
        <taxon>Halomonas</taxon>
    </lineage>
</organism>
<dbReference type="AlphaFoldDB" id="A0A5R8MCH6"/>
<dbReference type="OrthoDB" id="9554314at2"/>
<name>A0A5R8MCH6_9GAMM</name>
<comment type="caution">
    <text evidence="1">The sequence shown here is derived from an EMBL/GenBank/DDBJ whole genome shotgun (WGS) entry which is preliminary data.</text>
</comment>
<sequence>MRKALQRMVIGGLMMALGWPALAEPVLVEGLESGQGVLRARSGECFAVTPKHVVGMGLGLEIITTKRVRAPAELITDFGDDIAVIRVDARGRLPCGMGWPRVESLASTLREAVTQARQGVILRVRETGGVEAYGVRFVSVDHRHIEVTPLSPGAEAFKGMSGSQLMLEGQPVGMVLGTEAGLIRAYRQDALNERIGRFFASQGSHQLPASDLPIEPLQGSAVVTTRTPIREAPSPWSPAHRWLTVGQRIELNGKVVGRPWYRTPEGYVRSADTTTR</sequence>